<reference evidence="3" key="1">
    <citation type="submission" date="2020-07" db="EMBL/GenBank/DDBJ databases">
        <title>A long reads based de novo assembly of the rainbow trout Arlee double haploid line genome.</title>
        <authorList>
            <person name="Gao G."/>
            <person name="Palti Y."/>
        </authorList>
    </citation>
    <scope>NUCLEOTIDE SEQUENCE [LARGE SCALE GENOMIC DNA]</scope>
</reference>
<dbReference type="GO" id="GO:1904659">
    <property type="term" value="P:D-glucose transmembrane transport"/>
    <property type="evidence" value="ECO:0007669"/>
    <property type="project" value="TreeGrafter"/>
</dbReference>
<keyword evidence="2" id="KW-0812">Transmembrane</keyword>
<dbReference type="PANTHER" id="PTHR48021">
    <property type="match status" value="1"/>
</dbReference>
<evidence type="ECO:0000256" key="1">
    <source>
        <dbReference type="ARBA" id="ARBA00004141"/>
    </source>
</evidence>
<comment type="subcellular location">
    <subcellularLocation>
        <location evidence="1">Membrane</location>
        <topology evidence="1">Multi-pass membrane protein</topology>
    </subcellularLocation>
</comment>
<dbReference type="PANTHER" id="PTHR48021:SF18">
    <property type="entry name" value="SOLUTE CARRIER FAMILY 2, FACILITATED GLUCOSE TRANSPORTER MEMBER 8"/>
    <property type="match status" value="1"/>
</dbReference>
<evidence type="ECO:0000313" key="4">
    <source>
        <dbReference type="Proteomes" id="UP000694395"/>
    </source>
</evidence>
<organism evidence="3 4">
    <name type="scientific">Oncorhynchus mykiss</name>
    <name type="common">Rainbow trout</name>
    <name type="synonym">Salmo gairdneri</name>
    <dbReference type="NCBI Taxonomy" id="8022"/>
    <lineage>
        <taxon>Eukaryota</taxon>
        <taxon>Metazoa</taxon>
        <taxon>Chordata</taxon>
        <taxon>Craniata</taxon>
        <taxon>Vertebrata</taxon>
        <taxon>Euteleostomi</taxon>
        <taxon>Actinopterygii</taxon>
        <taxon>Neopterygii</taxon>
        <taxon>Teleostei</taxon>
        <taxon>Protacanthopterygii</taxon>
        <taxon>Salmoniformes</taxon>
        <taxon>Salmonidae</taxon>
        <taxon>Salmoninae</taxon>
        <taxon>Oncorhynchus</taxon>
    </lineage>
</organism>
<sequence length="118" mass="12644">MLIIFQKLSSINAIMFYNSNVAMVVVAAIQVVVTAVAALVMDCAGRKLLILSGVSMCLSTAAFAVYFKLSGETHGNSSGLCLFTDLMFSLYHEGIHLKVEKSKNGCVNTHAVSMHSVI</sequence>
<protein>
    <recommendedName>
        <fullName evidence="5">Major facilitator superfamily (MFS) profile domain-containing protein</fullName>
    </recommendedName>
</protein>
<dbReference type="InterPro" id="IPR036259">
    <property type="entry name" value="MFS_trans_sf"/>
</dbReference>
<feature type="transmembrane region" description="Helical" evidence="2">
    <location>
        <begin position="48"/>
        <end position="67"/>
    </location>
</feature>
<dbReference type="GO" id="GO:0016020">
    <property type="term" value="C:membrane"/>
    <property type="evidence" value="ECO:0007669"/>
    <property type="project" value="UniProtKB-SubCell"/>
</dbReference>
<keyword evidence="4" id="KW-1185">Reference proteome</keyword>
<reference evidence="3" key="3">
    <citation type="submission" date="2025-09" db="UniProtKB">
        <authorList>
            <consortium name="Ensembl"/>
        </authorList>
    </citation>
    <scope>IDENTIFICATION</scope>
</reference>
<dbReference type="Gene3D" id="1.20.1250.20">
    <property type="entry name" value="MFS general substrate transporter like domains"/>
    <property type="match status" value="1"/>
</dbReference>
<feature type="transmembrane region" description="Helical" evidence="2">
    <location>
        <begin position="20"/>
        <end position="41"/>
    </location>
</feature>
<dbReference type="GO" id="GO:0022857">
    <property type="term" value="F:transmembrane transporter activity"/>
    <property type="evidence" value="ECO:0007669"/>
    <property type="project" value="TreeGrafter"/>
</dbReference>
<dbReference type="InterPro" id="IPR050549">
    <property type="entry name" value="MFS_Trehalose_Transporter"/>
</dbReference>
<keyword evidence="2" id="KW-1133">Transmembrane helix</keyword>
<evidence type="ECO:0000256" key="2">
    <source>
        <dbReference type="SAM" id="Phobius"/>
    </source>
</evidence>
<keyword evidence="2" id="KW-0472">Membrane</keyword>
<evidence type="ECO:0000313" key="3">
    <source>
        <dbReference type="Ensembl" id="ENSOMYP00000026434.2"/>
    </source>
</evidence>
<accession>A0A8C7PT07</accession>
<evidence type="ECO:0008006" key="5">
    <source>
        <dbReference type="Google" id="ProtNLM"/>
    </source>
</evidence>
<dbReference type="AlphaFoldDB" id="A0A8C7PT07"/>
<proteinExistence type="predicted"/>
<reference evidence="3" key="2">
    <citation type="submission" date="2025-08" db="UniProtKB">
        <authorList>
            <consortium name="Ensembl"/>
        </authorList>
    </citation>
    <scope>IDENTIFICATION</scope>
</reference>
<dbReference type="Ensembl" id="ENSOMYT00000028908.2">
    <property type="protein sequence ID" value="ENSOMYP00000026434.2"/>
    <property type="gene ID" value="ENSOMYG00000012488.2"/>
</dbReference>
<name>A0A8C7PT07_ONCMY</name>
<dbReference type="Proteomes" id="UP000694395">
    <property type="component" value="Chromosome 11"/>
</dbReference>